<name>A0A1Y0CZL5_9GAMM</name>
<accession>A0A1Y0CZL5</accession>
<dbReference type="InterPro" id="IPR047324">
    <property type="entry name" value="LbH_gamma_CA-like"/>
</dbReference>
<dbReference type="Pfam" id="PF00132">
    <property type="entry name" value="Hexapep"/>
    <property type="match status" value="1"/>
</dbReference>
<dbReference type="PANTHER" id="PTHR13061">
    <property type="entry name" value="DYNACTIN SUBUNIT P25"/>
    <property type="match status" value="1"/>
</dbReference>
<evidence type="ECO:0000313" key="1">
    <source>
        <dbReference type="EMBL" id="ART80772.1"/>
    </source>
</evidence>
<gene>
    <name evidence="1" type="ORF">CBP12_11900</name>
</gene>
<evidence type="ECO:0000313" key="2">
    <source>
        <dbReference type="Proteomes" id="UP000243793"/>
    </source>
</evidence>
<organism evidence="1 2">
    <name type="scientific">Oceanisphaera avium</name>
    <dbReference type="NCBI Taxonomy" id="1903694"/>
    <lineage>
        <taxon>Bacteria</taxon>
        <taxon>Pseudomonadati</taxon>
        <taxon>Pseudomonadota</taxon>
        <taxon>Gammaproteobacteria</taxon>
        <taxon>Aeromonadales</taxon>
        <taxon>Aeromonadaceae</taxon>
        <taxon>Oceanisphaera</taxon>
    </lineage>
</organism>
<dbReference type="EMBL" id="CP021376">
    <property type="protein sequence ID" value="ART80772.1"/>
    <property type="molecule type" value="Genomic_DNA"/>
</dbReference>
<dbReference type="CDD" id="cd04645">
    <property type="entry name" value="LbH_gamma_CA_like"/>
    <property type="match status" value="1"/>
</dbReference>
<dbReference type="InterPro" id="IPR050484">
    <property type="entry name" value="Transf_Hexapept/Carb_Anhydrase"/>
</dbReference>
<dbReference type="InterPro" id="IPR011004">
    <property type="entry name" value="Trimer_LpxA-like_sf"/>
</dbReference>
<dbReference type="Proteomes" id="UP000243793">
    <property type="component" value="Chromosome"/>
</dbReference>
<dbReference type="AlphaFoldDB" id="A0A1Y0CZL5"/>
<keyword evidence="2" id="KW-1185">Reference proteome</keyword>
<dbReference type="KEGG" id="ocm:CBP12_11900"/>
<dbReference type="Gene3D" id="2.160.10.10">
    <property type="entry name" value="Hexapeptide repeat proteins"/>
    <property type="match status" value="1"/>
</dbReference>
<sequence>MFKMATLNSYNGIMPSLAAGVFIEKSAVLYGDIKVGEDSSIWPLVVARGDVHRIRIGKRTNIQDACVLHVSRPSLILPGGLPLHIGDDVTVGHKAMLHACTIGNRVLIGMGCIILDGAKVADEVILGAGSLVPPGKKLLSGYLYVGSPARQIRELTVQERAFLAESAANYVRLKDEYLAALP</sequence>
<proteinExistence type="predicted"/>
<dbReference type="InterPro" id="IPR001451">
    <property type="entry name" value="Hexapep"/>
</dbReference>
<dbReference type="SUPFAM" id="SSF51161">
    <property type="entry name" value="Trimeric LpxA-like enzymes"/>
    <property type="match status" value="1"/>
</dbReference>
<reference evidence="2" key="1">
    <citation type="submission" date="2017-05" db="EMBL/GenBank/DDBJ databases">
        <authorList>
            <person name="Sung H."/>
        </authorList>
    </citation>
    <scope>NUCLEOTIDE SEQUENCE [LARGE SCALE GENOMIC DNA]</scope>
    <source>
        <strain evidence="2">AMac2203</strain>
    </source>
</reference>
<protein>
    <submittedName>
        <fullName evidence="1">Gamma carbonic anhydrase family protein</fullName>
    </submittedName>
</protein>
<dbReference type="PANTHER" id="PTHR13061:SF56">
    <property type="entry name" value="PROTEIN YRDA"/>
    <property type="match status" value="1"/>
</dbReference>